<protein>
    <recommendedName>
        <fullName evidence="4">RRM domain-containing protein</fullName>
    </recommendedName>
</protein>
<dbReference type="SMR" id="A0A2G2Z8P5"/>
<sequence>MEQKCFGSRISRFTRNVCLNAIGNFDEILLVQLAIYQVVNLPKRFASYVEFKTRTDAKKAQLYMDGAQIDRKVVHARFTLPEQKKATSPTRVVATS</sequence>
<dbReference type="Gene3D" id="3.30.70.330">
    <property type="match status" value="1"/>
</dbReference>
<dbReference type="STRING" id="4072.A0A2G2Z8P5"/>
<reference evidence="2 3" key="2">
    <citation type="journal article" date="2017" name="Genome Biol.">
        <title>New reference genome sequences of hot pepper reveal the massive evolution of plant disease-resistance genes by retroduplication.</title>
        <authorList>
            <person name="Kim S."/>
            <person name="Park J."/>
            <person name="Yeom S.I."/>
            <person name="Kim Y.M."/>
            <person name="Seo E."/>
            <person name="Kim K.T."/>
            <person name="Kim M.S."/>
            <person name="Lee J.M."/>
            <person name="Cheong K."/>
            <person name="Shin H.S."/>
            <person name="Kim S.B."/>
            <person name="Han K."/>
            <person name="Lee J."/>
            <person name="Park M."/>
            <person name="Lee H.A."/>
            <person name="Lee H.Y."/>
            <person name="Lee Y."/>
            <person name="Oh S."/>
            <person name="Lee J.H."/>
            <person name="Choi E."/>
            <person name="Choi E."/>
            <person name="Lee S.E."/>
            <person name="Jeon J."/>
            <person name="Kim H."/>
            <person name="Choi G."/>
            <person name="Song H."/>
            <person name="Lee J."/>
            <person name="Lee S.C."/>
            <person name="Kwon J.K."/>
            <person name="Lee H.Y."/>
            <person name="Koo N."/>
            <person name="Hong Y."/>
            <person name="Kim R.W."/>
            <person name="Kang W.H."/>
            <person name="Huh J.H."/>
            <person name="Kang B.C."/>
            <person name="Yang T.J."/>
            <person name="Lee Y.H."/>
            <person name="Bennetzen J.L."/>
            <person name="Choi D."/>
        </authorList>
    </citation>
    <scope>NUCLEOTIDE SEQUENCE [LARGE SCALE GENOMIC DNA]</scope>
    <source>
        <strain evidence="3">cv. CM334</strain>
    </source>
</reference>
<accession>A0A2G2Z8P5</accession>
<dbReference type="EMBL" id="AYRZ02000006">
    <property type="protein sequence ID" value="PHT78339.1"/>
    <property type="molecule type" value="Genomic_DNA"/>
</dbReference>
<reference evidence="2 3" key="1">
    <citation type="journal article" date="2014" name="Nat. Genet.">
        <title>Genome sequence of the hot pepper provides insights into the evolution of pungency in Capsicum species.</title>
        <authorList>
            <person name="Kim S."/>
            <person name="Park M."/>
            <person name="Yeom S.I."/>
            <person name="Kim Y.M."/>
            <person name="Lee J.M."/>
            <person name="Lee H.A."/>
            <person name="Seo E."/>
            <person name="Choi J."/>
            <person name="Cheong K."/>
            <person name="Kim K.T."/>
            <person name="Jung K."/>
            <person name="Lee G.W."/>
            <person name="Oh S.K."/>
            <person name="Bae C."/>
            <person name="Kim S.B."/>
            <person name="Lee H.Y."/>
            <person name="Kim S.Y."/>
            <person name="Kim M.S."/>
            <person name="Kang B.C."/>
            <person name="Jo Y.D."/>
            <person name="Yang H.B."/>
            <person name="Jeong H.J."/>
            <person name="Kang W.H."/>
            <person name="Kwon J.K."/>
            <person name="Shin C."/>
            <person name="Lim J.Y."/>
            <person name="Park J.H."/>
            <person name="Huh J.H."/>
            <person name="Kim J.S."/>
            <person name="Kim B.D."/>
            <person name="Cohen O."/>
            <person name="Paran I."/>
            <person name="Suh M.C."/>
            <person name="Lee S.B."/>
            <person name="Kim Y.K."/>
            <person name="Shin Y."/>
            <person name="Noh S.J."/>
            <person name="Park J."/>
            <person name="Seo Y.S."/>
            <person name="Kwon S.Y."/>
            <person name="Kim H.A."/>
            <person name="Park J.M."/>
            <person name="Kim H.J."/>
            <person name="Choi S.B."/>
            <person name="Bosland P.W."/>
            <person name="Reeves G."/>
            <person name="Jo S.H."/>
            <person name="Lee B.W."/>
            <person name="Cho H.T."/>
            <person name="Choi H.S."/>
            <person name="Lee M.S."/>
            <person name="Yu Y."/>
            <person name="Do Choi Y."/>
            <person name="Park B.S."/>
            <person name="van Deynze A."/>
            <person name="Ashrafi H."/>
            <person name="Hill T."/>
            <person name="Kim W.T."/>
            <person name="Pai H.S."/>
            <person name="Ahn H.K."/>
            <person name="Yeam I."/>
            <person name="Giovannoni J.J."/>
            <person name="Rose J.K."/>
            <person name="Sorensen I."/>
            <person name="Lee S.J."/>
            <person name="Kim R.W."/>
            <person name="Choi I.Y."/>
            <person name="Choi B.S."/>
            <person name="Lim J.S."/>
            <person name="Lee Y.H."/>
            <person name="Choi D."/>
        </authorList>
    </citation>
    <scope>NUCLEOTIDE SEQUENCE [LARGE SCALE GENOMIC DNA]</scope>
    <source>
        <strain evidence="3">cv. CM334</strain>
    </source>
</reference>
<proteinExistence type="predicted"/>
<dbReference type="Proteomes" id="UP000222542">
    <property type="component" value="Unassembled WGS sequence"/>
</dbReference>
<name>A0A2G2Z8P5_CAPAN</name>
<evidence type="ECO:0008006" key="4">
    <source>
        <dbReference type="Google" id="ProtNLM"/>
    </source>
</evidence>
<evidence type="ECO:0000313" key="3">
    <source>
        <dbReference type="Proteomes" id="UP000222542"/>
    </source>
</evidence>
<dbReference type="InterPro" id="IPR035979">
    <property type="entry name" value="RBD_domain_sf"/>
</dbReference>
<keyword evidence="3" id="KW-1185">Reference proteome</keyword>
<dbReference type="SUPFAM" id="SSF54928">
    <property type="entry name" value="RNA-binding domain, RBD"/>
    <property type="match status" value="1"/>
</dbReference>
<dbReference type="PANTHER" id="PTHR15481">
    <property type="entry name" value="RIBONUCLEIC ACID BINDING PROTEIN S1"/>
    <property type="match status" value="1"/>
</dbReference>
<dbReference type="AlphaFoldDB" id="A0A2G2Z8P5"/>
<organism evidence="2 3">
    <name type="scientific">Capsicum annuum</name>
    <name type="common">Capsicum pepper</name>
    <dbReference type="NCBI Taxonomy" id="4072"/>
    <lineage>
        <taxon>Eukaryota</taxon>
        <taxon>Viridiplantae</taxon>
        <taxon>Streptophyta</taxon>
        <taxon>Embryophyta</taxon>
        <taxon>Tracheophyta</taxon>
        <taxon>Spermatophyta</taxon>
        <taxon>Magnoliopsida</taxon>
        <taxon>eudicotyledons</taxon>
        <taxon>Gunneridae</taxon>
        <taxon>Pentapetalae</taxon>
        <taxon>asterids</taxon>
        <taxon>lamiids</taxon>
        <taxon>Solanales</taxon>
        <taxon>Solanaceae</taxon>
        <taxon>Solanoideae</taxon>
        <taxon>Capsiceae</taxon>
        <taxon>Capsicum</taxon>
    </lineage>
</organism>
<dbReference type="InterPro" id="IPR012677">
    <property type="entry name" value="Nucleotide-bd_a/b_plait_sf"/>
</dbReference>
<dbReference type="GO" id="GO:0003723">
    <property type="term" value="F:RNA binding"/>
    <property type="evidence" value="ECO:0007669"/>
    <property type="project" value="UniProtKB-KW"/>
</dbReference>
<comment type="caution">
    <text evidence="2">The sequence shown here is derived from an EMBL/GenBank/DDBJ whole genome shotgun (WGS) entry which is preliminary data.</text>
</comment>
<evidence type="ECO:0000313" key="2">
    <source>
        <dbReference type="EMBL" id="PHT78339.1"/>
    </source>
</evidence>
<dbReference type="PANTHER" id="PTHR15481:SF0">
    <property type="entry name" value="LD23870P-RELATED"/>
    <property type="match status" value="1"/>
</dbReference>
<evidence type="ECO:0000256" key="1">
    <source>
        <dbReference type="ARBA" id="ARBA00022884"/>
    </source>
</evidence>
<dbReference type="Gramene" id="PHT78339">
    <property type="protein sequence ID" value="PHT78339"/>
    <property type="gene ID" value="T459_16391"/>
</dbReference>
<gene>
    <name evidence="2" type="ORF">T459_16391</name>
</gene>
<keyword evidence="1" id="KW-0694">RNA-binding</keyword>